<dbReference type="PROSITE" id="PS50893">
    <property type="entry name" value="ABC_TRANSPORTER_2"/>
    <property type="match status" value="1"/>
</dbReference>
<dbReference type="SUPFAM" id="SSF52540">
    <property type="entry name" value="P-loop containing nucleoside triphosphate hydrolases"/>
    <property type="match status" value="1"/>
</dbReference>
<organism evidence="7 8">
    <name type="scientific">Pseudoduganella buxea</name>
    <dbReference type="NCBI Taxonomy" id="1949069"/>
    <lineage>
        <taxon>Bacteria</taxon>
        <taxon>Pseudomonadati</taxon>
        <taxon>Pseudomonadota</taxon>
        <taxon>Betaproteobacteria</taxon>
        <taxon>Burkholderiales</taxon>
        <taxon>Oxalobacteraceae</taxon>
        <taxon>Telluria group</taxon>
        <taxon>Pseudoduganella</taxon>
    </lineage>
</organism>
<dbReference type="InterPro" id="IPR003593">
    <property type="entry name" value="AAA+_ATPase"/>
</dbReference>
<proteinExistence type="predicted"/>
<dbReference type="GO" id="GO:0016887">
    <property type="term" value="F:ATP hydrolysis activity"/>
    <property type="evidence" value="ECO:0007669"/>
    <property type="project" value="InterPro"/>
</dbReference>
<evidence type="ECO:0000259" key="5">
    <source>
        <dbReference type="PROSITE" id="PS50893"/>
    </source>
</evidence>
<dbReference type="SMART" id="SM00382">
    <property type="entry name" value="AAA"/>
    <property type="match status" value="1"/>
</dbReference>
<dbReference type="PANTHER" id="PTHR45772">
    <property type="entry name" value="CONSERVED COMPONENT OF ABC TRANSPORTER FOR NATURAL AMINO ACIDS-RELATED"/>
    <property type="match status" value="1"/>
</dbReference>
<keyword evidence="1" id="KW-0813">Transport</keyword>
<name>A0A6I3T064_9BURK</name>
<dbReference type="Proteomes" id="UP000430634">
    <property type="component" value="Unassembled WGS sequence"/>
</dbReference>
<keyword evidence="2" id="KW-1003">Cell membrane</keyword>
<reference evidence="6" key="4">
    <citation type="submission" date="2024-05" db="EMBL/GenBank/DDBJ databases">
        <authorList>
            <person name="Sun Q."/>
            <person name="Zhou Y."/>
        </authorList>
    </citation>
    <scope>NUCLEOTIDE SEQUENCE</scope>
    <source>
        <strain evidence="6">CGMCC 1.15931</strain>
    </source>
</reference>
<evidence type="ECO:0000256" key="2">
    <source>
        <dbReference type="ARBA" id="ARBA00022475"/>
    </source>
</evidence>
<dbReference type="InterPro" id="IPR027417">
    <property type="entry name" value="P-loop_NTPase"/>
</dbReference>
<keyword evidence="2" id="KW-0472">Membrane</keyword>
<dbReference type="Gene3D" id="3.40.50.300">
    <property type="entry name" value="P-loop containing nucleotide triphosphate hydrolases"/>
    <property type="match status" value="1"/>
</dbReference>
<gene>
    <name evidence="6" type="ORF">GCM10011572_07340</name>
    <name evidence="7" type="ORF">GM672_16210</name>
</gene>
<sequence>MLELDNVTVRFGGLAAVDDVSLRASPGEVLGLVGPNGAGKTTLFNAISGLVRPSAGAIRFHGADVARQPMFRRARLGIGRTFQIPQPLHQLTVRENLVVAQRFGTGKVDDARIAELLDFTGLAGKDGRDAATSLALTELKALEVAKALATGPKLLLLDEVLAGLETAAKRRFMAMLRELPDRFGVGIVIIEHDIETISALCPRVAVLDFGRLIADGAPADVFRDPEVMRSYVGAGGKHA</sequence>
<dbReference type="GO" id="GO:0005886">
    <property type="term" value="C:plasma membrane"/>
    <property type="evidence" value="ECO:0007669"/>
    <property type="project" value="TreeGrafter"/>
</dbReference>
<keyword evidence="3" id="KW-0547">Nucleotide-binding</keyword>
<feature type="domain" description="ABC transporter" evidence="5">
    <location>
        <begin position="2"/>
        <end position="234"/>
    </location>
</feature>
<accession>A0A6I3T064</accession>
<evidence type="ECO:0000313" key="7">
    <source>
        <dbReference type="EMBL" id="MTV54275.1"/>
    </source>
</evidence>
<evidence type="ECO:0000313" key="6">
    <source>
        <dbReference type="EMBL" id="GGB87813.1"/>
    </source>
</evidence>
<dbReference type="InterPro" id="IPR051120">
    <property type="entry name" value="ABC_AA/LPS_Transport"/>
</dbReference>
<dbReference type="Proteomes" id="UP000622638">
    <property type="component" value="Unassembled WGS sequence"/>
</dbReference>
<dbReference type="Pfam" id="PF00005">
    <property type="entry name" value="ABC_tran"/>
    <property type="match status" value="1"/>
</dbReference>
<protein>
    <submittedName>
        <fullName evidence="6">ABC transporter ATP-binding protein</fullName>
    </submittedName>
    <submittedName>
        <fullName evidence="7">ATP-binding cassette domain-containing protein</fullName>
    </submittedName>
</protein>
<dbReference type="AlphaFoldDB" id="A0A6I3T064"/>
<dbReference type="OrthoDB" id="5290247at2"/>
<dbReference type="EMBL" id="WNKZ01000047">
    <property type="protein sequence ID" value="MTV54275.1"/>
    <property type="molecule type" value="Genomic_DNA"/>
</dbReference>
<comment type="caution">
    <text evidence="7">The sequence shown here is derived from an EMBL/GenBank/DDBJ whole genome shotgun (WGS) entry which is preliminary data.</text>
</comment>
<reference evidence="6" key="1">
    <citation type="journal article" date="2014" name="Int. J. Syst. Evol. Microbiol.">
        <title>Complete genome of a new Firmicutes species belonging to the dominant human colonic microbiota ('Ruminococcus bicirculans') reveals two chromosomes and a selective capacity to utilize plant glucans.</title>
        <authorList>
            <consortium name="NISC Comparative Sequencing Program"/>
            <person name="Wegmann U."/>
            <person name="Louis P."/>
            <person name="Goesmann A."/>
            <person name="Henrissat B."/>
            <person name="Duncan S.H."/>
            <person name="Flint H.J."/>
        </authorList>
    </citation>
    <scope>NUCLEOTIDE SEQUENCE</scope>
    <source>
        <strain evidence="6">CGMCC 1.15931</strain>
    </source>
</reference>
<reference evidence="7 8" key="3">
    <citation type="submission" date="2019-11" db="EMBL/GenBank/DDBJ databases">
        <title>Type strains purchased from KCTC, JCM and DSMZ.</title>
        <authorList>
            <person name="Lu H."/>
        </authorList>
    </citation>
    <scope>NUCLEOTIDE SEQUENCE [LARGE SCALE GENOMIC DNA]</scope>
    <source>
        <strain evidence="7 8">KCTC 52429</strain>
    </source>
</reference>
<evidence type="ECO:0000256" key="1">
    <source>
        <dbReference type="ARBA" id="ARBA00022448"/>
    </source>
</evidence>
<dbReference type="RefSeq" id="WP_155471573.1">
    <property type="nucleotide sequence ID" value="NZ_BMKG01000002.1"/>
</dbReference>
<keyword evidence="4 7" id="KW-0067">ATP-binding</keyword>
<dbReference type="GO" id="GO:0005524">
    <property type="term" value="F:ATP binding"/>
    <property type="evidence" value="ECO:0007669"/>
    <property type="project" value="UniProtKB-KW"/>
</dbReference>
<dbReference type="CDD" id="cd03219">
    <property type="entry name" value="ABC_Mj1267_LivG_branched"/>
    <property type="match status" value="1"/>
</dbReference>
<keyword evidence="9" id="KW-1185">Reference proteome</keyword>
<evidence type="ECO:0000313" key="8">
    <source>
        <dbReference type="Proteomes" id="UP000430634"/>
    </source>
</evidence>
<reference evidence="9" key="2">
    <citation type="journal article" date="2019" name="Int. J. Syst. Evol. Microbiol.">
        <title>The Global Catalogue of Microorganisms (GCM) 10K type strain sequencing project: providing services to taxonomists for standard genome sequencing and annotation.</title>
        <authorList>
            <consortium name="The Broad Institute Genomics Platform"/>
            <consortium name="The Broad Institute Genome Sequencing Center for Infectious Disease"/>
            <person name="Wu L."/>
            <person name="Ma J."/>
        </authorList>
    </citation>
    <scope>NUCLEOTIDE SEQUENCE [LARGE SCALE GENOMIC DNA]</scope>
    <source>
        <strain evidence="9">CGMCC 1.15931</strain>
    </source>
</reference>
<dbReference type="InterPro" id="IPR003439">
    <property type="entry name" value="ABC_transporter-like_ATP-bd"/>
</dbReference>
<evidence type="ECO:0000256" key="3">
    <source>
        <dbReference type="ARBA" id="ARBA00022741"/>
    </source>
</evidence>
<evidence type="ECO:0000256" key="4">
    <source>
        <dbReference type="ARBA" id="ARBA00022840"/>
    </source>
</evidence>
<evidence type="ECO:0000313" key="9">
    <source>
        <dbReference type="Proteomes" id="UP000622638"/>
    </source>
</evidence>
<dbReference type="EMBL" id="BMKG01000002">
    <property type="protein sequence ID" value="GGB87813.1"/>
    <property type="molecule type" value="Genomic_DNA"/>
</dbReference>